<dbReference type="EMBL" id="JARJCW010000077">
    <property type="protein sequence ID" value="KAJ7197634.1"/>
    <property type="molecule type" value="Genomic_DNA"/>
</dbReference>
<evidence type="ECO:0000313" key="2">
    <source>
        <dbReference type="Proteomes" id="UP001219525"/>
    </source>
</evidence>
<sequence length="488" mass="55650">MVRMLFITSPGSIRPEPNVESTDWAPQWITRQEEQAYFDDETAGLFLTEWSTKDSFVTGAHPGDHCPVFLHESLLMAIRWSRHADVDLQIVSFKHFAQVALMGDGRVLKEYGCRFDIVYGGCEYTTDRVEAGDFRNRQDELRYIARMEVLARSVLVWPPPQESFFYRQKLALIRRLEEVAECTTWTSRPKTSILLNKSQFTECTVLKREGSDQSKRRIFHDSCRNPQKTATDLCKSNQKILAKRQKKPDDLEAKHGMLWMVQDLVPELRKYGEYRVYVVAGKVVSVVGTTPTEGGWCIKDCHGVYGLTELTPEVLANPEPHDVLVRQGGTRALLEKATKALHDYVLMTHKALIQKAESESPGASSVLREFARIDVSVMRKLSSEAGYDYFVNEVEIPNGIYFFSQHSDGAERVMDELLEALLTSARSRFKFDDQRYKFSSDPTNLNALGTSMAFHDDDDEIEIQACDWEAGLIDMEGQGFERLRVATL</sequence>
<keyword evidence="2" id="KW-1185">Reference proteome</keyword>
<protein>
    <submittedName>
        <fullName evidence="1">Uncharacterized protein</fullName>
    </submittedName>
</protein>
<organism evidence="1 2">
    <name type="scientific">Mycena pura</name>
    <dbReference type="NCBI Taxonomy" id="153505"/>
    <lineage>
        <taxon>Eukaryota</taxon>
        <taxon>Fungi</taxon>
        <taxon>Dikarya</taxon>
        <taxon>Basidiomycota</taxon>
        <taxon>Agaricomycotina</taxon>
        <taxon>Agaricomycetes</taxon>
        <taxon>Agaricomycetidae</taxon>
        <taxon>Agaricales</taxon>
        <taxon>Marasmiineae</taxon>
        <taxon>Mycenaceae</taxon>
        <taxon>Mycena</taxon>
    </lineage>
</organism>
<name>A0AAD6UXR6_9AGAR</name>
<comment type="caution">
    <text evidence="1">The sequence shown here is derived from an EMBL/GenBank/DDBJ whole genome shotgun (WGS) entry which is preliminary data.</text>
</comment>
<dbReference type="Proteomes" id="UP001219525">
    <property type="component" value="Unassembled WGS sequence"/>
</dbReference>
<accession>A0AAD6UXR6</accession>
<gene>
    <name evidence="1" type="ORF">GGX14DRAFT_574108</name>
</gene>
<reference evidence="1" key="1">
    <citation type="submission" date="2023-03" db="EMBL/GenBank/DDBJ databases">
        <title>Massive genome expansion in bonnet fungi (Mycena s.s.) driven by repeated elements and novel gene families across ecological guilds.</title>
        <authorList>
            <consortium name="Lawrence Berkeley National Laboratory"/>
            <person name="Harder C.B."/>
            <person name="Miyauchi S."/>
            <person name="Viragh M."/>
            <person name="Kuo A."/>
            <person name="Thoen E."/>
            <person name="Andreopoulos B."/>
            <person name="Lu D."/>
            <person name="Skrede I."/>
            <person name="Drula E."/>
            <person name="Henrissat B."/>
            <person name="Morin E."/>
            <person name="Kohler A."/>
            <person name="Barry K."/>
            <person name="LaButti K."/>
            <person name="Morin E."/>
            <person name="Salamov A."/>
            <person name="Lipzen A."/>
            <person name="Mereny Z."/>
            <person name="Hegedus B."/>
            <person name="Baldrian P."/>
            <person name="Stursova M."/>
            <person name="Weitz H."/>
            <person name="Taylor A."/>
            <person name="Grigoriev I.V."/>
            <person name="Nagy L.G."/>
            <person name="Martin F."/>
            <person name="Kauserud H."/>
        </authorList>
    </citation>
    <scope>NUCLEOTIDE SEQUENCE</scope>
    <source>
        <strain evidence="1">9144</strain>
    </source>
</reference>
<evidence type="ECO:0000313" key="1">
    <source>
        <dbReference type="EMBL" id="KAJ7197634.1"/>
    </source>
</evidence>
<dbReference type="AlphaFoldDB" id="A0AAD6UXR6"/>
<proteinExistence type="predicted"/>